<gene>
    <name evidence="5" type="ORF">GTZ99_07510</name>
</gene>
<keyword evidence="2" id="KW-1133">Transmembrane helix</keyword>
<protein>
    <submittedName>
        <fullName evidence="5">EAL domain-containing protein</fullName>
    </submittedName>
</protein>
<dbReference type="SMART" id="SM00052">
    <property type="entry name" value="EAL"/>
    <property type="match status" value="1"/>
</dbReference>
<dbReference type="InterPro" id="IPR001633">
    <property type="entry name" value="EAL_dom"/>
</dbReference>
<dbReference type="CDD" id="cd01948">
    <property type="entry name" value="EAL"/>
    <property type="match status" value="1"/>
</dbReference>
<dbReference type="Pfam" id="PF00990">
    <property type="entry name" value="GGDEF"/>
    <property type="match status" value="1"/>
</dbReference>
<evidence type="ECO:0000256" key="1">
    <source>
        <dbReference type="SAM" id="MobiDB-lite"/>
    </source>
</evidence>
<feature type="domain" description="EAL" evidence="3">
    <location>
        <begin position="287"/>
        <end position="537"/>
    </location>
</feature>
<dbReference type="PANTHER" id="PTHR44757:SF2">
    <property type="entry name" value="BIOFILM ARCHITECTURE MAINTENANCE PROTEIN MBAA"/>
    <property type="match status" value="1"/>
</dbReference>
<dbReference type="SMART" id="SM00267">
    <property type="entry name" value="GGDEF"/>
    <property type="match status" value="1"/>
</dbReference>
<dbReference type="PROSITE" id="PS50887">
    <property type="entry name" value="GGDEF"/>
    <property type="match status" value="1"/>
</dbReference>
<evidence type="ECO:0000313" key="6">
    <source>
        <dbReference type="Proteomes" id="UP000753724"/>
    </source>
</evidence>
<dbReference type="Gene3D" id="3.30.70.270">
    <property type="match status" value="1"/>
</dbReference>
<dbReference type="EMBL" id="JAAAPO010000002">
    <property type="protein sequence ID" value="NBC36398.1"/>
    <property type="molecule type" value="Genomic_DNA"/>
</dbReference>
<dbReference type="Gene3D" id="3.20.20.450">
    <property type="entry name" value="EAL domain"/>
    <property type="match status" value="1"/>
</dbReference>
<keyword evidence="2" id="KW-0472">Membrane</keyword>
<evidence type="ECO:0000256" key="2">
    <source>
        <dbReference type="SAM" id="Phobius"/>
    </source>
</evidence>
<evidence type="ECO:0000259" key="3">
    <source>
        <dbReference type="PROSITE" id="PS50883"/>
    </source>
</evidence>
<dbReference type="RefSeq" id="WP_161717617.1">
    <property type="nucleotide sequence ID" value="NZ_JAAAPO010000002.1"/>
</dbReference>
<dbReference type="SUPFAM" id="SSF55073">
    <property type="entry name" value="Nucleotide cyclase"/>
    <property type="match status" value="1"/>
</dbReference>
<dbReference type="PANTHER" id="PTHR44757">
    <property type="entry name" value="DIGUANYLATE CYCLASE DGCP"/>
    <property type="match status" value="1"/>
</dbReference>
<dbReference type="InterPro" id="IPR000160">
    <property type="entry name" value="GGDEF_dom"/>
</dbReference>
<dbReference type="Proteomes" id="UP000753724">
    <property type="component" value="Unassembled WGS sequence"/>
</dbReference>
<feature type="region of interest" description="Disordered" evidence="1">
    <location>
        <begin position="550"/>
        <end position="575"/>
    </location>
</feature>
<dbReference type="Pfam" id="PF00563">
    <property type="entry name" value="EAL"/>
    <property type="match status" value="1"/>
</dbReference>
<evidence type="ECO:0000313" key="5">
    <source>
        <dbReference type="EMBL" id="NBC36398.1"/>
    </source>
</evidence>
<feature type="transmembrane region" description="Helical" evidence="2">
    <location>
        <begin position="30"/>
        <end position="55"/>
    </location>
</feature>
<sequence length="575" mass="61997">MPGTDDNSSADPAPAQTQPTNRFGKAERDLLALGIAITATVLFVGTSSSALTQVIHQIKGIGLGPDLLLTNALLLNVALVIFGWRRYDELCIEVRQRRSAEARARQLAETDPMTGALNRRSIGPATDALITACAARGEVAAFVMIDIDHFKQINDFNGHAVGDRILVECARRIRAALPEEALMARLGGDEFACVIPFATHAPERIDHVAGQIIDLIAAPITVDDFNGEVTASVGITRSDRQNRLGTGPADAAGLLHMADIAMYNAKKQGRNRYFWFENAMESELRYRSEMEVGVRQGIARGEFVPYYQPQVDMGTGRVLGFEMLARWHSPVFGVVEPDAFIPIAEEIGVIAELSEGLIARALEDARGWDPSLTLSVNISPVQLRDPWFAQKLLKLLTASTFPANRLEIEITETCLHQNVAMVSTLITSLKNQGISVSLDDFGTGYSSLSQLRKLPFDRIKIDRSFVTALPRDDDSQTIVSTIAALGAGLGMPITAEGVEDEAVLAQLAQIGSFRAQGYHFGRPVDAAKTRDLLAAQGLLVAAHGDTHLAAQGEAPDAPAPAIAPEPAATPQRRSA</sequence>
<dbReference type="InterPro" id="IPR043128">
    <property type="entry name" value="Rev_trsase/Diguanyl_cyclase"/>
</dbReference>
<feature type="compositionally biased region" description="Polar residues" evidence="1">
    <location>
        <begin position="1"/>
        <end position="21"/>
    </location>
</feature>
<dbReference type="SUPFAM" id="SSF141868">
    <property type="entry name" value="EAL domain-like"/>
    <property type="match status" value="1"/>
</dbReference>
<feature type="compositionally biased region" description="Low complexity" evidence="1">
    <location>
        <begin position="564"/>
        <end position="575"/>
    </location>
</feature>
<reference evidence="6" key="1">
    <citation type="submission" date="2020-01" db="EMBL/GenBank/DDBJ databases">
        <title>Sphingomonas sp. strain CSW-10.</title>
        <authorList>
            <person name="Chen W.-M."/>
        </authorList>
    </citation>
    <scope>NUCLEOTIDE SEQUENCE [LARGE SCALE GENOMIC DNA]</scope>
    <source>
        <strain evidence="6">FSY-8</strain>
    </source>
</reference>
<dbReference type="NCBIfam" id="TIGR00254">
    <property type="entry name" value="GGDEF"/>
    <property type="match status" value="1"/>
</dbReference>
<proteinExistence type="predicted"/>
<keyword evidence="6" id="KW-1185">Reference proteome</keyword>
<feature type="region of interest" description="Disordered" evidence="1">
    <location>
        <begin position="1"/>
        <end position="22"/>
    </location>
</feature>
<dbReference type="CDD" id="cd01949">
    <property type="entry name" value="GGDEF"/>
    <property type="match status" value="1"/>
</dbReference>
<dbReference type="InterPro" id="IPR035919">
    <property type="entry name" value="EAL_sf"/>
</dbReference>
<feature type="domain" description="GGDEF" evidence="4">
    <location>
        <begin position="138"/>
        <end position="278"/>
    </location>
</feature>
<keyword evidence="2" id="KW-0812">Transmembrane</keyword>
<dbReference type="PROSITE" id="PS50883">
    <property type="entry name" value="EAL"/>
    <property type="match status" value="1"/>
</dbReference>
<accession>A0ABW9XCX2</accession>
<evidence type="ECO:0000259" key="4">
    <source>
        <dbReference type="PROSITE" id="PS50887"/>
    </source>
</evidence>
<organism evidence="5 6">
    <name type="scientific">Novosphingobium ovatum</name>
    <dbReference type="NCBI Taxonomy" id="1908523"/>
    <lineage>
        <taxon>Bacteria</taxon>
        <taxon>Pseudomonadati</taxon>
        <taxon>Pseudomonadota</taxon>
        <taxon>Alphaproteobacteria</taxon>
        <taxon>Sphingomonadales</taxon>
        <taxon>Sphingomonadaceae</taxon>
        <taxon>Novosphingobium</taxon>
    </lineage>
</organism>
<comment type="caution">
    <text evidence="5">The sequence shown here is derived from an EMBL/GenBank/DDBJ whole genome shotgun (WGS) entry which is preliminary data.</text>
</comment>
<name>A0ABW9XCX2_9SPHN</name>
<dbReference type="InterPro" id="IPR029787">
    <property type="entry name" value="Nucleotide_cyclase"/>
</dbReference>
<dbReference type="InterPro" id="IPR052155">
    <property type="entry name" value="Biofilm_reg_signaling"/>
</dbReference>